<evidence type="ECO:0000313" key="7">
    <source>
        <dbReference type="EMBL" id="CPR21168.1"/>
    </source>
</evidence>
<evidence type="ECO:0000256" key="1">
    <source>
        <dbReference type="ARBA" id="ARBA00001947"/>
    </source>
</evidence>
<dbReference type="GeneID" id="70907151"/>
<dbReference type="Pfam" id="PF01546">
    <property type="entry name" value="Peptidase_M20"/>
    <property type="match status" value="1"/>
</dbReference>
<dbReference type="Proteomes" id="UP000044377">
    <property type="component" value="Unassembled WGS sequence"/>
</dbReference>
<comment type="cofactor">
    <cofactor evidence="1">
        <name>Zn(2+)</name>
        <dbReference type="ChEBI" id="CHEBI:29105"/>
    </cofactor>
</comment>
<keyword evidence="4" id="KW-0862">Zinc</keyword>
<dbReference type="Pfam" id="PF07687">
    <property type="entry name" value="M20_dimer"/>
    <property type="match status" value="1"/>
</dbReference>
<reference evidence="9" key="1">
    <citation type="submission" date="2015-01" db="EMBL/GenBank/DDBJ databases">
        <authorList>
            <person name="Paterson Steve"/>
        </authorList>
    </citation>
    <scope>NUCLEOTIDE SEQUENCE [LARGE SCALE GENOMIC DNA]</scope>
    <source>
        <strain evidence="9">OBR1</strain>
    </source>
</reference>
<evidence type="ECO:0000256" key="5">
    <source>
        <dbReference type="ARBA" id="ARBA00023285"/>
    </source>
</evidence>
<dbReference type="InterPro" id="IPR036264">
    <property type="entry name" value="Bact_exopeptidase_dim_dom"/>
</dbReference>
<dbReference type="GO" id="GO:0008777">
    <property type="term" value="F:acetylornithine deacetylase activity"/>
    <property type="evidence" value="ECO:0007669"/>
    <property type="project" value="UniProtKB-EC"/>
</dbReference>
<keyword evidence="5" id="KW-0170">Cobalt</keyword>
<dbReference type="InterPro" id="IPR011650">
    <property type="entry name" value="Peptidase_M20_dimer"/>
</dbReference>
<evidence type="ECO:0000256" key="3">
    <source>
        <dbReference type="ARBA" id="ARBA00022801"/>
    </source>
</evidence>
<dbReference type="OrthoDB" id="9809784at2"/>
<dbReference type="EMBL" id="CGIG01000001">
    <property type="protein sequence ID" value="CPR21168.1"/>
    <property type="molecule type" value="Genomic_DNA"/>
</dbReference>
<name>A0A0G4K1Z6_9GAMM</name>
<dbReference type="PANTHER" id="PTHR43808">
    <property type="entry name" value="ACETYLORNITHINE DEACETYLASE"/>
    <property type="match status" value="1"/>
</dbReference>
<keyword evidence="9" id="KW-1185">Reference proteome</keyword>
<dbReference type="NCBIfam" id="NF009555">
    <property type="entry name" value="PRK13004.1"/>
    <property type="match status" value="1"/>
</dbReference>
<dbReference type="SUPFAM" id="SSF55031">
    <property type="entry name" value="Bacterial exopeptidase dimerisation domain"/>
    <property type="match status" value="1"/>
</dbReference>
<dbReference type="EC" id="3.5.1.16" evidence="7"/>
<dbReference type="Gene3D" id="3.40.630.10">
    <property type="entry name" value="Zn peptidases"/>
    <property type="match status" value="2"/>
</dbReference>
<evidence type="ECO:0000313" key="10">
    <source>
        <dbReference type="Proteomes" id="UP000285972"/>
    </source>
</evidence>
<dbReference type="AlphaFoldDB" id="A0A0G4K1Z6"/>
<protein>
    <submittedName>
        <fullName evidence="7">Acetylornithine deacetylase</fullName>
        <ecNumber evidence="7">3.5.1.16</ecNumber>
    </submittedName>
    <submittedName>
        <fullName evidence="8">Selenium metabolism hydrolase</fullName>
    </submittedName>
</protein>
<dbReference type="SUPFAM" id="SSF53187">
    <property type="entry name" value="Zn-dependent exopeptidases"/>
    <property type="match status" value="1"/>
</dbReference>
<keyword evidence="3 7" id="KW-0378">Hydrolase</keyword>
<evidence type="ECO:0000259" key="6">
    <source>
        <dbReference type="Pfam" id="PF07687"/>
    </source>
</evidence>
<evidence type="ECO:0000256" key="2">
    <source>
        <dbReference type="ARBA" id="ARBA00022723"/>
    </source>
</evidence>
<reference evidence="8 10" key="3">
    <citation type="submission" date="2016-09" db="EMBL/GenBank/DDBJ databases">
        <authorList>
            <person name="Doonan J."/>
            <person name="Pachebat J.A."/>
            <person name="Golyshin P.N."/>
            <person name="Denman S."/>
            <person name="Mcdonald J.E."/>
        </authorList>
    </citation>
    <scope>NUCLEOTIDE SEQUENCE [LARGE SCALE GENOMIC DNA]</scope>
    <source>
        <strain evidence="8 10">FRB141</strain>
    </source>
</reference>
<evidence type="ECO:0000313" key="8">
    <source>
        <dbReference type="EMBL" id="RLM17729.1"/>
    </source>
</evidence>
<dbReference type="GO" id="GO:0046872">
    <property type="term" value="F:metal ion binding"/>
    <property type="evidence" value="ECO:0007669"/>
    <property type="project" value="UniProtKB-KW"/>
</dbReference>
<accession>A0A0G4K1Z6</accession>
<dbReference type="EMBL" id="MJLX01000077">
    <property type="protein sequence ID" value="RLM17729.1"/>
    <property type="molecule type" value="Genomic_DNA"/>
</dbReference>
<dbReference type="InterPro" id="IPR001261">
    <property type="entry name" value="ArgE/DapE_CS"/>
</dbReference>
<dbReference type="KEGG" id="bgj:AWC36_10095"/>
<dbReference type="InterPro" id="IPR050072">
    <property type="entry name" value="Peptidase_M20A"/>
</dbReference>
<organism evidence="7 9">
    <name type="scientific">Brenneria goodwinii</name>
    <dbReference type="NCBI Taxonomy" id="1109412"/>
    <lineage>
        <taxon>Bacteria</taxon>
        <taxon>Pseudomonadati</taxon>
        <taxon>Pseudomonadota</taxon>
        <taxon>Gammaproteobacteria</taxon>
        <taxon>Enterobacterales</taxon>
        <taxon>Pectobacteriaceae</taxon>
        <taxon>Brenneria</taxon>
    </lineage>
</organism>
<dbReference type="Gene3D" id="3.30.70.360">
    <property type="match status" value="1"/>
</dbReference>
<evidence type="ECO:0000313" key="9">
    <source>
        <dbReference type="Proteomes" id="UP000044377"/>
    </source>
</evidence>
<feature type="domain" description="Peptidase M20 dimerisation" evidence="6">
    <location>
        <begin position="171"/>
        <end position="277"/>
    </location>
</feature>
<dbReference type="STRING" id="1109412.BN1221_04732c"/>
<dbReference type="Proteomes" id="UP000285972">
    <property type="component" value="Unassembled WGS sequence"/>
</dbReference>
<evidence type="ECO:0000256" key="4">
    <source>
        <dbReference type="ARBA" id="ARBA00022833"/>
    </source>
</evidence>
<sequence>MLTEQRHQQVIEYCQSLVRQKSYSGHEAGVVDEIRRIMEHFQFDDIHVDDFGNIIGGIVGNQPGEVLLLDGHIDTVPVDESQWSQAPWGAEIRDGKIYGRGTSDMKGAVAAMIAAVGFFAQDCQRNFRGAIYVACVVHEECFEGVAARAISARYHPDSVIIGEASELNINVGQRGRAEIVFETFGKPAHSANPHKGINAVYHMSKLINRLSALAAPEHALLGPGILEITDIKSSPYPGASVVPDYCRATADRRLLVGETEESVLAPLRELIDTLSAEDPQFRAQVSYAQGQETCYTGNTIDGKRFFPGWITDTRHPLVEAALTALTHNGRQPKVATYSFCTNGSHYAGEAGIATIGFGPSRENLAHVIDEYIEIEQLTRAADGYYAIIRQLHAN</sequence>
<dbReference type="RefSeq" id="WP_048639365.1">
    <property type="nucleotide sequence ID" value="NZ_CGIG01000001.1"/>
</dbReference>
<dbReference type="PROSITE" id="PS00758">
    <property type="entry name" value="ARGE_DAPE_CPG2_1"/>
    <property type="match status" value="1"/>
</dbReference>
<proteinExistence type="predicted"/>
<dbReference type="InterPro" id="IPR002933">
    <property type="entry name" value="Peptidase_M20"/>
</dbReference>
<keyword evidence="2" id="KW-0479">Metal-binding</keyword>
<gene>
    <name evidence="8" type="ORF">BIY26_20065</name>
    <name evidence="7" type="ORF">BN1221_04732c</name>
</gene>
<reference evidence="7" key="2">
    <citation type="submission" date="2015-01" db="EMBL/GenBank/DDBJ databases">
        <authorList>
            <person name="Xiang T."/>
            <person name="Song Y."/>
            <person name="Huang L."/>
            <person name="Wang B."/>
            <person name="Wu P."/>
        </authorList>
    </citation>
    <scope>NUCLEOTIDE SEQUENCE [LARGE SCALE GENOMIC DNA]</scope>
    <source>
        <strain evidence="7">OBR1</strain>
    </source>
</reference>